<dbReference type="EMBL" id="CP054492">
    <property type="protein sequence ID" value="QOY53470.1"/>
    <property type="molecule type" value="Genomic_DNA"/>
</dbReference>
<organism evidence="1 2">
    <name type="scientific">Candidatus Sulfurimonas baltica</name>
    <dbReference type="NCBI Taxonomy" id="2740404"/>
    <lineage>
        <taxon>Bacteria</taxon>
        <taxon>Pseudomonadati</taxon>
        <taxon>Campylobacterota</taxon>
        <taxon>Epsilonproteobacteria</taxon>
        <taxon>Campylobacterales</taxon>
        <taxon>Sulfurimonadaceae</taxon>
        <taxon>Sulfurimonas</taxon>
    </lineage>
</organism>
<evidence type="ECO:0000313" key="2">
    <source>
        <dbReference type="Proteomes" id="UP000593994"/>
    </source>
</evidence>
<gene>
    <name evidence="1" type="ORF">HUE88_08190</name>
</gene>
<sequence>MARELHVEPKEIAEITKKHGIRIDNCELGVFGSKDFGDAIDDIYEKLSSKANSEKKLECSAAWEVAKEFSLNRVGSTTKKSDIEVIYCQLGCFRTRIHHGSKS</sequence>
<reference evidence="1 2" key="1">
    <citation type="submission" date="2020-05" db="EMBL/GenBank/DDBJ databases">
        <title>Sulfurimonas marisnigri, sp. nov., and Sulfurimonas baltica, sp. nov., manganese oxide reducing chemolithoautotrophs of the class Epsilonproteobacteria isolated from the pelagic redoxclines of the Black and Baltic Seas and emended description of the genus Sulfurimonas.</title>
        <authorList>
            <person name="Henkel J.V."/>
            <person name="Laudan C."/>
            <person name="Werner J."/>
            <person name="Neu T."/>
            <person name="Plewe S."/>
            <person name="Sproer C."/>
            <person name="Bunk B."/>
            <person name="Schulz-Vogt H.N."/>
        </authorList>
    </citation>
    <scope>NUCLEOTIDE SEQUENCE [LARGE SCALE GENOMIC DNA]</scope>
    <source>
        <strain evidence="1 2">GD2</strain>
    </source>
</reference>
<keyword evidence="2" id="KW-1185">Reference proteome</keyword>
<dbReference type="AlphaFoldDB" id="A0A7S7LXY9"/>
<proteinExistence type="predicted"/>
<name>A0A7S7LXY9_9BACT</name>
<dbReference type="KEGG" id="sbal:HUE88_08190"/>
<dbReference type="Proteomes" id="UP000593994">
    <property type="component" value="Chromosome"/>
</dbReference>
<accession>A0A7S7LXY9</accession>
<protein>
    <submittedName>
        <fullName evidence="1">ModE family transcriptional regulator</fullName>
    </submittedName>
</protein>
<evidence type="ECO:0000313" key="1">
    <source>
        <dbReference type="EMBL" id="QOY53470.1"/>
    </source>
</evidence>